<feature type="region of interest" description="Disordered" evidence="1">
    <location>
        <begin position="1"/>
        <end position="47"/>
    </location>
</feature>
<reference evidence="2 3" key="1">
    <citation type="submission" date="2019-05" db="EMBL/GenBank/DDBJ databases">
        <title>Draft genome sequence of Nonomuraea turkmeniaca DSM 43926.</title>
        <authorList>
            <person name="Saricaoglu S."/>
            <person name="Isik K."/>
        </authorList>
    </citation>
    <scope>NUCLEOTIDE SEQUENCE [LARGE SCALE GENOMIC DNA]</scope>
    <source>
        <strain evidence="2 3">DSM 43926</strain>
    </source>
</reference>
<dbReference type="AlphaFoldDB" id="A0A5S4FL68"/>
<dbReference type="OrthoDB" id="3524762at2"/>
<evidence type="ECO:0000256" key="1">
    <source>
        <dbReference type="SAM" id="MobiDB-lite"/>
    </source>
</evidence>
<evidence type="ECO:0000313" key="2">
    <source>
        <dbReference type="EMBL" id="TMR21385.1"/>
    </source>
</evidence>
<comment type="caution">
    <text evidence="2">The sequence shown here is derived from an EMBL/GenBank/DDBJ whole genome shotgun (WGS) entry which is preliminary data.</text>
</comment>
<feature type="compositionally biased region" description="Basic residues" evidence="1">
    <location>
        <begin position="1"/>
        <end position="22"/>
    </location>
</feature>
<accession>A0A5S4FL68</accession>
<dbReference type="InterPro" id="IPR009282">
    <property type="entry name" value="DUF937"/>
</dbReference>
<name>A0A5S4FL68_9ACTN</name>
<protein>
    <submittedName>
        <fullName evidence="2">DUF937 domain-containing protein</fullName>
    </submittedName>
</protein>
<organism evidence="2 3">
    <name type="scientific">Nonomuraea turkmeniaca</name>
    <dbReference type="NCBI Taxonomy" id="103838"/>
    <lineage>
        <taxon>Bacteria</taxon>
        <taxon>Bacillati</taxon>
        <taxon>Actinomycetota</taxon>
        <taxon>Actinomycetes</taxon>
        <taxon>Streptosporangiales</taxon>
        <taxon>Streptosporangiaceae</taxon>
        <taxon>Nonomuraea</taxon>
    </lineage>
</organism>
<keyword evidence="3" id="KW-1185">Reference proteome</keyword>
<proteinExistence type="predicted"/>
<dbReference type="EMBL" id="VCKY01000043">
    <property type="protein sequence ID" value="TMR21385.1"/>
    <property type="molecule type" value="Genomic_DNA"/>
</dbReference>
<evidence type="ECO:0000313" key="3">
    <source>
        <dbReference type="Proteomes" id="UP000309128"/>
    </source>
</evidence>
<feature type="region of interest" description="Disordered" evidence="1">
    <location>
        <begin position="271"/>
        <end position="300"/>
    </location>
</feature>
<dbReference type="Pfam" id="PF06078">
    <property type="entry name" value="DUF937"/>
    <property type="match status" value="1"/>
</dbReference>
<sequence length="300" mass="31896">MLRTRRPGAQRQPRQARRHRGRPAGARDARRGRGVRRRRPDQPVHGGHRAVVFPRISTSRALARCGLGKLSPDNDRGRAVTLHDELLEQLGEPGVEQVAGMLGTDPDQARDVVQAVTGIIVGGLARNAQHPDGAEALRAALEDHVDADPFNGDVASLTRDGHSILGHVLGGQGTEQAAAGLARLAGIDTGAVMKLLPLIAPMVMFLLADRAERHDMDAKAVADDLDRERTAVPGREALDGLLANIFGSAVPGWPYVGRELAADGSHGSYGSYGSYGELEPGPSGEWEQGESAPGRSNSDW</sequence>
<gene>
    <name evidence="2" type="ORF">ETD86_15225</name>
</gene>
<dbReference type="Proteomes" id="UP000309128">
    <property type="component" value="Unassembled WGS sequence"/>
</dbReference>